<dbReference type="Gene3D" id="2.40.70.10">
    <property type="entry name" value="Acid Proteases"/>
    <property type="match status" value="1"/>
</dbReference>
<evidence type="ECO:0000259" key="2">
    <source>
        <dbReference type="Pfam" id="PF03732"/>
    </source>
</evidence>
<reference evidence="3" key="2">
    <citation type="submission" date="2005-04" db="EMBL/GenBank/DDBJ databases">
        <authorList>
            <person name="Buell C.R."/>
            <person name="Wing R.A."/>
            <person name="McCombie W.A."/>
            <person name="Ouyang S."/>
        </authorList>
    </citation>
    <scope>NUCLEOTIDE SEQUENCE</scope>
</reference>
<name>Q2R019_ORYSJ</name>
<feature type="compositionally biased region" description="Basic and acidic residues" evidence="1">
    <location>
        <begin position="617"/>
        <end position="632"/>
    </location>
</feature>
<dbReference type="AlphaFoldDB" id="Q2R019"/>
<accession>Q2R019</accession>
<dbReference type="InterPro" id="IPR005162">
    <property type="entry name" value="Retrotrans_gag_dom"/>
</dbReference>
<dbReference type="PANTHER" id="PTHR33223">
    <property type="entry name" value="CCHC-TYPE DOMAIN-CONTAINING PROTEIN"/>
    <property type="match status" value="1"/>
</dbReference>
<gene>
    <name evidence="3" type="ordered locus">LOC_Os11g44070</name>
</gene>
<sequence>MGSVSGIDDLVFPPGQTFRFGSLDFVTNNFGKISLLDSESDQSGENRISVPFGLPNPAESYFKTISIELASNHSGEIASSPTIPDQDDGAYPPILMKLPDDLAAVSITTASPSRRPRRKSASTPISPSFREVGVILQPLGTVSTDQLDGYYSSPTIDSRPTDIVEYDEFCSRYNDPDLDDLDGSLDDNYTPLYFGVFMADNETEEQRQARETEARRETERRRLEEERQAQEQERLRREQQERERAAKEAEDRRQRALEAGRRARDFIGQQDVEGTPVFRTPQQNAVAAITLLDTLLKENELNQSDHVVNILNQTKTMIAASVPVNSESVRTPTGSRVPHFQSHDYRHPNLSITGAGSNRRSRAGFKPTGIEKYDGTTNPESWLTVYGLAIRAAGGDSKAMANYLPVALADSARSWLHGLPRGTIGSWAELRDHFIANFQGTFERPGTQFDLYNVVQKSGESLRDYIRRFFEQRNKISDITDDVIIAAFTKGIRHEELVGKFGRKPPRTVKLMFEKANEYAKAEDAVTASKQSGPSWKPNKGTPATGGGGSNNHKDRKRKPEELVATATHSSRQRSRVNTFDKIMNSQCPHHPNSNHVAKDCFVYKQFAEQYTKTTRKNSDEEQSTSRKKDDGDTPAGFQDHRKELNHIFGGPLAYESKRKRKLTEREINAVQPDTPQYLRWSEIAIKFDRSDYPDRVVHPGRYPLVLDPVVRNVKLRRTLIDGGSALNILFAKTLDDMQIPRSELKTSNAPFHGVIPRLSATPLGQITLPVTFGTRENFRTENISFEVADFETAYHAILGRPALAKFMAVPHYTYMMMKMPGP</sequence>
<evidence type="ECO:0000313" key="3">
    <source>
        <dbReference type="EMBL" id="ABA95254.1"/>
    </source>
</evidence>
<reference evidence="3" key="3">
    <citation type="submission" date="2006-01" db="EMBL/GenBank/DDBJ databases">
        <authorList>
            <person name="Buell R."/>
        </authorList>
    </citation>
    <scope>NUCLEOTIDE SEQUENCE</scope>
</reference>
<dbReference type="EMBL" id="DP000010">
    <property type="protein sequence ID" value="ABA95254.1"/>
    <property type="molecule type" value="Genomic_DNA"/>
</dbReference>
<protein>
    <submittedName>
        <fullName evidence="3">Retrotransposon protein, putative, Ty3-gypsy subclass</fullName>
    </submittedName>
</protein>
<dbReference type="Pfam" id="PF03732">
    <property type="entry name" value="Retrotrans_gag"/>
    <property type="match status" value="1"/>
</dbReference>
<evidence type="ECO:0000256" key="1">
    <source>
        <dbReference type="SAM" id="MobiDB-lite"/>
    </source>
</evidence>
<feature type="region of interest" description="Disordered" evidence="1">
    <location>
        <begin position="612"/>
        <end position="643"/>
    </location>
</feature>
<feature type="compositionally biased region" description="Polar residues" evidence="1">
    <location>
        <begin position="325"/>
        <end position="334"/>
    </location>
</feature>
<feature type="region of interest" description="Disordered" evidence="1">
    <location>
        <begin position="200"/>
        <end position="257"/>
    </location>
</feature>
<feature type="region of interest" description="Disordered" evidence="1">
    <location>
        <begin position="325"/>
        <end position="371"/>
    </location>
</feature>
<dbReference type="CDD" id="cd00303">
    <property type="entry name" value="retropepsin_like"/>
    <property type="match status" value="1"/>
</dbReference>
<reference evidence="3" key="1">
    <citation type="journal article" date="2005" name="BMC Biol.">
        <title>The sequence of rice chromosomes 11 and 12, rich in disease resistance genes and recent gene duplications.</title>
        <authorList>
            <consortium name="The rice chromosomes 11 and 12 sequencing consortia"/>
        </authorList>
    </citation>
    <scope>NUCLEOTIDE SEQUENCE [LARGE SCALE GENOMIC DNA]</scope>
</reference>
<feature type="compositionally biased region" description="Basic and acidic residues" evidence="1">
    <location>
        <begin position="204"/>
        <end position="257"/>
    </location>
</feature>
<organism evidence="3">
    <name type="scientific">Oryza sativa subsp. japonica</name>
    <name type="common">Rice</name>
    <dbReference type="NCBI Taxonomy" id="39947"/>
    <lineage>
        <taxon>Eukaryota</taxon>
        <taxon>Viridiplantae</taxon>
        <taxon>Streptophyta</taxon>
        <taxon>Embryophyta</taxon>
        <taxon>Tracheophyta</taxon>
        <taxon>Spermatophyta</taxon>
        <taxon>Magnoliopsida</taxon>
        <taxon>Liliopsida</taxon>
        <taxon>Poales</taxon>
        <taxon>Poaceae</taxon>
        <taxon>BOP clade</taxon>
        <taxon>Oryzoideae</taxon>
        <taxon>Oryzeae</taxon>
        <taxon>Oryzinae</taxon>
        <taxon>Oryza</taxon>
        <taxon>Oryza sativa</taxon>
    </lineage>
</organism>
<dbReference type="PANTHER" id="PTHR33223:SF8">
    <property type="entry name" value="OS04G0172440 PROTEIN"/>
    <property type="match status" value="1"/>
</dbReference>
<feature type="domain" description="Retrotransposon gag" evidence="2">
    <location>
        <begin position="404"/>
        <end position="493"/>
    </location>
</feature>
<dbReference type="InterPro" id="IPR021109">
    <property type="entry name" value="Peptidase_aspartic_dom_sf"/>
</dbReference>
<feature type="region of interest" description="Disordered" evidence="1">
    <location>
        <begin position="524"/>
        <end position="578"/>
    </location>
</feature>
<proteinExistence type="predicted"/>